<organism evidence="6 7">
    <name type="scientific">Diacronema lutheri</name>
    <name type="common">Unicellular marine alga</name>
    <name type="synonym">Monochrysis lutheri</name>
    <dbReference type="NCBI Taxonomy" id="2081491"/>
    <lineage>
        <taxon>Eukaryota</taxon>
        <taxon>Haptista</taxon>
        <taxon>Haptophyta</taxon>
        <taxon>Pavlovophyceae</taxon>
        <taxon>Pavlovales</taxon>
        <taxon>Pavlovaceae</taxon>
        <taxon>Diacronema</taxon>
    </lineage>
</organism>
<evidence type="ECO:0000256" key="1">
    <source>
        <dbReference type="ARBA" id="ARBA00022741"/>
    </source>
</evidence>
<dbReference type="InterPro" id="IPR014721">
    <property type="entry name" value="Ribsml_uS5_D2-typ_fold_subgr"/>
</dbReference>
<feature type="domain" description="Nucleotidyl transferase" evidence="4">
    <location>
        <begin position="9"/>
        <end position="271"/>
    </location>
</feature>
<keyword evidence="7" id="KW-1185">Reference proteome</keyword>
<dbReference type="SUPFAM" id="SSF55060">
    <property type="entry name" value="GHMP Kinase, C-terminal domain"/>
    <property type="match status" value="1"/>
</dbReference>
<reference evidence="6" key="1">
    <citation type="submission" date="2021-05" db="EMBL/GenBank/DDBJ databases">
        <title>The genome of the haptophyte Pavlova lutheri (Diacronema luteri, Pavlovales) - a model for lipid biosynthesis in eukaryotic algae.</title>
        <authorList>
            <person name="Hulatt C.J."/>
            <person name="Posewitz M.C."/>
        </authorList>
    </citation>
    <scope>NUCLEOTIDE SEQUENCE</scope>
    <source>
        <strain evidence="6">NIVA-4/92</strain>
    </source>
</reference>
<dbReference type="InterPro" id="IPR020568">
    <property type="entry name" value="Ribosomal_Su5_D2-typ_SF"/>
</dbReference>
<feature type="domain" description="GHMP kinase N-terminal" evidence="3">
    <location>
        <begin position="367"/>
        <end position="469"/>
    </location>
</feature>
<dbReference type="PANTHER" id="PTHR38710:SF1">
    <property type="entry name" value="WITH PUTATIVE URIDYL PYROPHOSPHORYLASE-RELATED"/>
    <property type="match status" value="1"/>
</dbReference>
<dbReference type="Pfam" id="PF00483">
    <property type="entry name" value="NTP_transferase"/>
    <property type="match status" value="1"/>
</dbReference>
<dbReference type="EMBL" id="JAGTXO010000080">
    <property type="protein sequence ID" value="KAG8457141.1"/>
    <property type="molecule type" value="Genomic_DNA"/>
</dbReference>
<dbReference type="InterPro" id="IPR036554">
    <property type="entry name" value="GHMP_kinase_C_sf"/>
</dbReference>
<dbReference type="Proteomes" id="UP000751190">
    <property type="component" value="Unassembled WGS sequence"/>
</dbReference>
<protein>
    <submittedName>
        <fullName evidence="6">Uncharacterized protein</fullName>
    </submittedName>
</protein>
<evidence type="ECO:0000259" key="3">
    <source>
        <dbReference type="Pfam" id="PF00288"/>
    </source>
</evidence>
<dbReference type="Gene3D" id="3.30.70.890">
    <property type="entry name" value="GHMP kinase, C-terminal domain"/>
    <property type="match status" value="1"/>
</dbReference>
<evidence type="ECO:0000259" key="4">
    <source>
        <dbReference type="Pfam" id="PF00483"/>
    </source>
</evidence>
<dbReference type="SUPFAM" id="SSF53448">
    <property type="entry name" value="Nucleotide-diphospho-sugar transferases"/>
    <property type="match status" value="1"/>
</dbReference>
<sequence length="678" mass="71782">MSDERQWAAVILAAGYGSRLQKDIENDPSKSFDHLLGQPKALLPVGGVPLLDHWLRAFREADGKVGPVVVVTNELFHRQFQEWAVSRGLGRNAVLNDGTTANENRLGACADLQLALTAKADVLGDRDILVVAGDTLFFQDFSLGAFLRALPDGRSGVVTYQVGSDAETRKRGIVEVDGTGKVTQLLEKPEPSATASRSACPAFYAYRSSCVPLIGTFLEANAAAPLEAKDAPGQLLAWLVTRTDVHAVPVSGRFDIGNLSQYRDTLAFYAQTLDANLRPHAGAGVVVGRACARAAIAGNPSDGFGGKTLSLLVANYAASVTVRASERVVFVPHPEYDKGDEFASMGELLLSTELNGYYGGLRLLRAAAKRFAALCEAANVPLVSNFTMSYETSIPRMVGLSGSSAIITAALRALLQFYAPALGDGGPAALLARLGLADHDVPQLVLDVEAAELGITAGLQDRVIQWYGGLVLMDFSPGTPRGAAYMRMPVALLPPLYLAFNTRLLGDSGKVHSPVRARFADGDHVVVGGMRRLAQIADESAAALRAADYAALCDLMDENFALRRKMYTDAVVGERNLQMVELAKAYGFAAKFTGSGGACLCLRRPGAAGIAAGADGRRALELTAADEEKARRAFAALGFVFVRVELDTSGESGGESTVLSALDGAKPPEIRGAVLQID</sequence>
<dbReference type="GO" id="GO:0005524">
    <property type="term" value="F:ATP binding"/>
    <property type="evidence" value="ECO:0007669"/>
    <property type="project" value="UniProtKB-KW"/>
</dbReference>
<keyword evidence="1" id="KW-0547">Nucleotide-binding</keyword>
<dbReference type="InterPro" id="IPR005835">
    <property type="entry name" value="NTP_transferase_dom"/>
</dbReference>
<dbReference type="Pfam" id="PF00288">
    <property type="entry name" value="GHMP_kinases_N"/>
    <property type="match status" value="1"/>
</dbReference>
<dbReference type="InterPro" id="IPR029044">
    <property type="entry name" value="Nucleotide-diphossugar_trans"/>
</dbReference>
<proteinExistence type="predicted"/>
<dbReference type="PANTHER" id="PTHR38710">
    <property type="entry name" value="WITH PUTATIVE URIDYL PYROPHOSPHORYLASE-RELATED"/>
    <property type="match status" value="1"/>
</dbReference>
<accession>A0A8J5X344</accession>
<dbReference type="SUPFAM" id="SSF54211">
    <property type="entry name" value="Ribosomal protein S5 domain 2-like"/>
    <property type="match status" value="1"/>
</dbReference>
<dbReference type="InterPro" id="IPR013750">
    <property type="entry name" value="GHMP_kinase_C_dom"/>
</dbReference>
<dbReference type="InterPro" id="IPR053034">
    <property type="entry name" value="Glucuronokinase-like"/>
</dbReference>
<evidence type="ECO:0000259" key="5">
    <source>
        <dbReference type="Pfam" id="PF08544"/>
    </source>
</evidence>
<dbReference type="InterPro" id="IPR006204">
    <property type="entry name" value="GHMP_kinase_N_dom"/>
</dbReference>
<dbReference type="Gene3D" id="3.90.550.10">
    <property type="entry name" value="Spore Coat Polysaccharide Biosynthesis Protein SpsA, Chain A"/>
    <property type="match status" value="1"/>
</dbReference>
<keyword evidence="2" id="KW-0067">ATP-binding</keyword>
<dbReference type="AlphaFoldDB" id="A0A8J5X344"/>
<feature type="domain" description="GHMP kinase C-terminal" evidence="5">
    <location>
        <begin position="541"/>
        <end position="606"/>
    </location>
</feature>
<dbReference type="Pfam" id="PF08544">
    <property type="entry name" value="GHMP_kinases_C"/>
    <property type="match status" value="1"/>
</dbReference>
<dbReference type="OMA" id="KYMEWLI"/>
<dbReference type="GO" id="GO:0016779">
    <property type="term" value="F:nucleotidyltransferase activity"/>
    <property type="evidence" value="ECO:0007669"/>
    <property type="project" value="UniProtKB-ARBA"/>
</dbReference>
<dbReference type="OrthoDB" id="1924968at2759"/>
<evidence type="ECO:0000256" key="2">
    <source>
        <dbReference type="ARBA" id="ARBA00022840"/>
    </source>
</evidence>
<evidence type="ECO:0000313" key="7">
    <source>
        <dbReference type="Proteomes" id="UP000751190"/>
    </source>
</evidence>
<gene>
    <name evidence="6" type="ORF">KFE25_004108</name>
</gene>
<dbReference type="Gene3D" id="3.30.230.10">
    <property type="match status" value="1"/>
</dbReference>
<name>A0A8J5X344_DIALT</name>
<evidence type="ECO:0000313" key="6">
    <source>
        <dbReference type="EMBL" id="KAG8457141.1"/>
    </source>
</evidence>
<comment type="caution">
    <text evidence="6">The sequence shown here is derived from an EMBL/GenBank/DDBJ whole genome shotgun (WGS) entry which is preliminary data.</text>
</comment>